<dbReference type="KEGG" id="dpx:DAPPUDRAFT_302580"/>
<dbReference type="PhylomeDB" id="E9GEJ2"/>
<dbReference type="GO" id="GO:0016197">
    <property type="term" value="P:endosomal transport"/>
    <property type="evidence" value="ECO:0000318"/>
    <property type="project" value="GO_Central"/>
</dbReference>
<dbReference type="EMBL" id="GL732540">
    <property type="protein sequence ID" value="EFX82300.1"/>
    <property type="molecule type" value="Genomic_DNA"/>
</dbReference>
<dbReference type="GO" id="GO:0031902">
    <property type="term" value="C:late endosome membrane"/>
    <property type="evidence" value="ECO:0000318"/>
    <property type="project" value="GO_Central"/>
</dbReference>
<organism evidence="2 3">
    <name type="scientific">Daphnia pulex</name>
    <name type="common">Water flea</name>
    <dbReference type="NCBI Taxonomy" id="6669"/>
    <lineage>
        <taxon>Eukaryota</taxon>
        <taxon>Metazoa</taxon>
        <taxon>Ecdysozoa</taxon>
        <taxon>Arthropoda</taxon>
        <taxon>Crustacea</taxon>
        <taxon>Branchiopoda</taxon>
        <taxon>Diplostraca</taxon>
        <taxon>Cladocera</taxon>
        <taxon>Anomopoda</taxon>
        <taxon>Daphniidae</taxon>
        <taxon>Daphnia</taxon>
    </lineage>
</organism>
<evidence type="ECO:0000313" key="2">
    <source>
        <dbReference type="EMBL" id="EFX82300.1"/>
    </source>
</evidence>
<evidence type="ECO:0000259" key="1">
    <source>
        <dbReference type="Pfam" id="PF05050"/>
    </source>
</evidence>
<dbReference type="Proteomes" id="UP000000305">
    <property type="component" value="Unassembled WGS sequence"/>
</dbReference>
<dbReference type="PANTHER" id="PTHR34009:SF2">
    <property type="entry name" value="PROTEIN STAR"/>
    <property type="match status" value="1"/>
</dbReference>
<dbReference type="OrthoDB" id="6357215at2759"/>
<reference evidence="2 3" key="1">
    <citation type="journal article" date="2011" name="Science">
        <title>The ecoresponsive genome of Daphnia pulex.</title>
        <authorList>
            <person name="Colbourne J.K."/>
            <person name="Pfrender M.E."/>
            <person name="Gilbert D."/>
            <person name="Thomas W.K."/>
            <person name="Tucker A."/>
            <person name="Oakley T.H."/>
            <person name="Tokishita S."/>
            <person name="Aerts A."/>
            <person name="Arnold G.J."/>
            <person name="Basu M.K."/>
            <person name="Bauer D.J."/>
            <person name="Caceres C.E."/>
            <person name="Carmel L."/>
            <person name="Casola C."/>
            <person name="Choi J.H."/>
            <person name="Detter J.C."/>
            <person name="Dong Q."/>
            <person name="Dusheyko S."/>
            <person name="Eads B.D."/>
            <person name="Frohlich T."/>
            <person name="Geiler-Samerotte K.A."/>
            <person name="Gerlach D."/>
            <person name="Hatcher P."/>
            <person name="Jogdeo S."/>
            <person name="Krijgsveld J."/>
            <person name="Kriventseva E.V."/>
            <person name="Kultz D."/>
            <person name="Laforsch C."/>
            <person name="Lindquist E."/>
            <person name="Lopez J."/>
            <person name="Manak J.R."/>
            <person name="Muller J."/>
            <person name="Pangilinan J."/>
            <person name="Patwardhan R.P."/>
            <person name="Pitluck S."/>
            <person name="Pritham E.J."/>
            <person name="Rechtsteiner A."/>
            <person name="Rho M."/>
            <person name="Rogozin I.B."/>
            <person name="Sakarya O."/>
            <person name="Salamov A."/>
            <person name="Schaack S."/>
            <person name="Shapiro H."/>
            <person name="Shiga Y."/>
            <person name="Skalitzky C."/>
            <person name="Smith Z."/>
            <person name="Souvorov A."/>
            <person name="Sung W."/>
            <person name="Tang Z."/>
            <person name="Tsuchiya D."/>
            <person name="Tu H."/>
            <person name="Vos H."/>
            <person name="Wang M."/>
            <person name="Wolf Y.I."/>
            <person name="Yamagata H."/>
            <person name="Yamada T."/>
            <person name="Ye Y."/>
            <person name="Shaw J.R."/>
            <person name="Andrews J."/>
            <person name="Crease T.J."/>
            <person name="Tang H."/>
            <person name="Lucas S.M."/>
            <person name="Robertson H.M."/>
            <person name="Bork P."/>
            <person name="Koonin E.V."/>
            <person name="Zdobnov E.M."/>
            <person name="Grigoriev I.V."/>
            <person name="Lynch M."/>
            <person name="Boore J.L."/>
        </authorList>
    </citation>
    <scope>NUCLEOTIDE SEQUENCE [LARGE SCALE GENOMIC DNA]</scope>
</reference>
<dbReference type="eggNOG" id="ENOG502RZ16">
    <property type="taxonomic scope" value="Eukaryota"/>
</dbReference>
<keyword evidence="3" id="KW-1185">Reference proteome</keyword>
<dbReference type="GO" id="GO:0005794">
    <property type="term" value="C:Golgi apparatus"/>
    <property type="evidence" value="ECO:0000318"/>
    <property type="project" value="GO_Central"/>
</dbReference>
<accession>E9GEJ2</accession>
<dbReference type="GO" id="GO:0006888">
    <property type="term" value="P:endoplasmic reticulum to Golgi vesicle-mediated transport"/>
    <property type="evidence" value="ECO:0000318"/>
    <property type="project" value="GO_Central"/>
</dbReference>
<dbReference type="SUPFAM" id="SSF53335">
    <property type="entry name" value="S-adenosyl-L-methionine-dependent methyltransferases"/>
    <property type="match status" value="1"/>
</dbReference>
<sequence length="275" mass="31231">MTRRRPLILLFLTIVLTLVFFIYSPPINSYQALVTCDTESVNSVAAIQQDDPCILNLIRSQFLHPPSLKNLNLDPPVVENPSMGQAQSILEILKNQEKGFFIECGALDGQVRSNTLFMEQHLGWQGILIEADPKNYQKLLKKNRRAWSVPACLSTSPNPKTVAFKQAFNMGRISQAKPGPDSIQVQCFPLFSILSALNRTQVDYFSLDIEGDELAVLETIPWNRVDIETLSVEFIHGREGKETLKKYMEQQGYQVVKTITHWNMLANDFIFKKIS</sequence>
<dbReference type="Pfam" id="PF05050">
    <property type="entry name" value="Methyltransf_21"/>
    <property type="match status" value="1"/>
</dbReference>
<dbReference type="GO" id="GO:0005886">
    <property type="term" value="C:plasma membrane"/>
    <property type="evidence" value="ECO:0000318"/>
    <property type="project" value="GO_Central"/>
</dbReference>
<dbReference type="InterPro" id="IPR029063">
    <property type="entry name" value="SAM-dependent_MTases_sf"/>
</dbReference>
<dbReference type="GO" id="GO:0005789">
    <property type="term" value="C:endoplasmic reticulum membrane"/>
    <property type="evidence" value="ECO:0000318"/>
    <property type="project" value="GO_Central"/>
</dbReference>
<dbReference type="InParanoid" id="E9GEJ2"/>
<gene>
    <name evidence="2" type="ORF">DAPPUDRAFT_302580</name>
</gene>
<dbReference type="PANTHER" id="PTHR34009">
    <property type="entry name" value="PROTEIN STAR"/>
    <property type="match status" value="1"/>
</dbReference>
<dbReference type="Gene3D" id="3.40.50.150">
    <property type="entry name" value="Vaccinia Virus protein VP39"/>
    <property type="match status" value="1"/>
</dbReference>
<dbReference type="OMA" id="WSGICVE"/>
<dbReference type="InterPro" id="IPR006342">
    <property type="entry name" value="FkbM_mtfrase"/>
</dbReference>
<feature type="domain" description="Methyltransferase FkbM" evidence="1">
    <location>
        <begin position="103"/>
        <end position="254"/>
    </location>
</feature>
<name>E9GEJ2_DAPPU</name>
<proteinExistence type="predicted"/>
<evidence type="ECO:0000313" key="3">
    <source>
        <dbReference type="Proteomes" id="UP000000305"/>
    </source>
</evidence>
<protein>
    <recommendedName>
        <fullName evidence="1">Methyltransferase FkbM domain-containing protein</fullName>
    </recommendedName>
</protein>
<dbReference type="HOGENOM" id="CLU_062907_0_0_1"/>
<dbReference type="AlphaFoldDB" id="E9GEJ2"/>
<dbReference type="InterPro" id="IPR053202">
    <property type="entry name" value="EGF_Rcpt_Signaling_Reg"/>
</dbReference>